<dbReference type="InterPro" id="IPR032503">
    <property type="entry name" value="FAO_M"/>
</dbReference>
<accession>A0A0T6B139</accession>
<dbReference type="InterPro" id="IPR006076">
    <property type="entry name" value="FAD-dep_OxRdtase"/>
</dbReference>
<dbReference type="PANTHER" id="PTHR13847">
    <property type="entry name" value="SARCOSINE DEHYDROGENASE-RELATED"/>
    <property type="match status" value="1"/>
</dbReference>
<feature type="domain" description="FAD dependent oxidoreductase" evidence="1">
    <location>
        <begin position="43"/>
        <end position="398"/>
    </location>
</feature>
<proteinExistence type="predicted"/>
<evidence type="ECO:0000313" key="3">
    <source>
        <dbReference type="EMBL" id="KRT81042.1"/>
    </source>
</evidence>
<evidence type="ECO:0000313" key="4">
    <source>
        <dbReference type="Proteomes" id="UP000051574"/>
    </source>
</evidence>
<dbReference type="InterPro" id="IPR036188">
    <property type="entry name" value="FAD/NAD-bd_sf"/>
</dbReference>
<dbReference type="AlphaFoldDB" id="A0A0T6B139"/>
<dbReference type="EMBL" id="LJIG01016291">
    <property type="protein sequence ID" value="KRT81042.1"/>
    <property type="molecule type" value="Genomic_DNA"/>
</dbReference>
<evidence type="ECO:0000259" key="2">
    <source>
        <dbReference type="Pfam" id="PF16350"/>
    </source>
</evidence>
<comment type="caution">
    <text evidence="3">The sequence shown here is derived from an EMBL/GenBank/DDBJ whole genome shotgun (WGS) entry which is preliminary data.</text>
</comment>
<dbReference type="Pfam" id="PF16350">
    <property type="entry name" value="FAO_M"/>
    <property type="match status" value="1"/>
</dbReference>
<dbReference type="Gene3D" id="3.30.9.10">
    <property type="entry name" value="D-Amino Acid Oxidase, subunit A, domain 2"/>
    <property type="match status" value="1"/>
</dbReference>
<dbReference type="GO" id="GO:0005759">
    <property type="term" value="C:mitochondrial matrix"/>
    <property type="evidence" value="ECO:0007669"/>
    <property type="project" value="TreeGrafter"/>
</dbReference>
<sequence>MFPKTCNTLGVAQSIKLISKNVTSCLESKFLSTAASGLPSQARVIIVGAGVVANSVAYHLSENGWKDVVVLEQNKIGSGTSHFGSGTLGLFKPISHRDIIWYSIKLYQKLQDMGYEIGMKQCGSINLAQTKDRLVALRRRIAYNTPTGLNCELLSPKDIKKYHSYINVDDIVGAVYIPEDAVADPRAICDVLAQLAQKQGVKYFEDVKVEKVLTRNSRVAGIETEKGPISCEYFVNCAGMWARELGLNCDPPVRIPAYPAEHFYATTNFLNIDEDLPCVRDFDSFTYAREYHGGFMVGWFEPEANPAFQGKEVPRNWIDDLSTQWEHFDTFWKYAVKRLPILAECKEPALVNSPDNFTPDGRWVLGETPSVSNYFVACGMNGNSLQGAGGIGKAVAEWIIEGQPTQDLLPFQIQRFLDVHNSRQYLEQRIKEIVGR</sequence>
<name>A0A0T6B139_9SCAR</name>
<organism evidence="3 4">
    <name type="scientific">Oryctes borbonicus</name>
    <dbReference type="NCBI Taxonomy" id="1629725"/>
    <lineage>
        <taxon>Eukaryota</taxon>
        <taxon>Metazoa</taxon>
        <taxon>Ecdysozoa</taxon>
        <taxon>Arthropoda</taxon>
        <taxon>Hexapoda</taxon>
        <taxon>Insecta</taxon>
        <taxon>Pterygota</taxon>
        <taxon>Neoptera</taxon>
        <taxon>Endopterygota</taxon>
        <taxon>Coleoptera</taxon>
        <taxon>Polyphaga</taxon>
        <taxon>Scarabaeiformia</taxon>
        <taxon>Scarabaeidae</taxon>
        <taxon>Dynastinae</taxon>
        <taxon>Oryctes</taxon>
    </lineage>
</organism>
<gene>
    <name evidence="3" type="ORF">AMK59_4980</name>
</gene>
<dbReference type="OrthoDB" id="429143at2759"/>
<dbReference type="Proteomes" id="UP000051574">
    <property type="component" value="Unassembled WGS sequence"/>
</dbReference>
<feature type="domain" description="FAD dependent oxidoreductase central" evidence="2">
    <location>
        <begin position="401"/>
        <end position="435"/>
    </location>
</feature>
<dbReference type="Gene3D" id="3.50.50.60">
    <property type="entry name" value="FAD/NAD(P)-binding domain"/>
    <property type="match status" value="1"/>
</dbReference>
<dbReference type="Pfam" id="PF01266">
    <property type="entry name" value="DAO"/>
    <property type="match status" value="1"/>
</dbReference>
<dbReference type="SUPFAM" id="SSF54373">
    <property type="entry name" value="FAD-linked reductases, C-terminal domain"/>
    <property type="match status" value="1"/>
</dbReference>
<dbReference type="PANTHER" id="PTHR13847:SF193">
    <property type="entry name" value="PYRUVATE DEHYDROGENASE PHOSPHATASE REGULATORY SUBUNIT, MITOCHONDRIAL"/>
    <property type="match status" value="1"/>
</dbReference>
<protein>
    <submittedName>
        <fullName evidence="3">FAD dependent oxidoreductase</fullName>
    </submittedName>
</protein>
<evidence type="ECO:0000259" key="1">
    <source>
        <dbReference type="Pfam" id="PF01266"/>
    </source>
</evidence>
<reference evidence="3 4" key="1">
    <citation type="submission" date="2015-09" db="EMBL/GenBank/DDBJ databases">
        <title>Draft genome of the scarab beetle Oryctes borbonicus.</title>
        <authorList>
            <person name="Meyer J.M."/>
            <person name="Markov G.V."/>
            <person name="Baskaran P."/>
            <person name="Herrmann M."/>
            <person name="Sommer R.J."/>
            <person name="Roedelsperger C."/>
        </authorList>
    </citation>
    <scope>NUCLEOTIDE SEQUENCE [LARGE SCALE GENOMIC DNA]</scope>
    <source>
        <strain evidence="3">OB123</strain>
        <tissue evidence="3">Whole animal</tissue>
    </source>
</reference>
<dbReference type="SUPFAM" id="SSF51905">
    <property type="entry name" value="FAD/NAD(P)-binding domain"/>
    <property type="match status" value="1"/>
</dbReference>
<keyword evidence="4" id="KW-1185">Reference proteome</keyword>